<dbReference type="AlphaFoldDB" id="A0A9W8ASM6"/>
<dbReference type="SUPFAM" id="SSF75704">
    <property type="entry name" value="Mitotic arrest deficient-like 1, Mad1"/>
    <property type="match status" value="1"/>
</dbReference>
<keyword evidence="6" id="KW-0539">Nucleus</keyword>
<evidence type="ECO:0000256" key="5">
    <source>
        <dbReference type="ARBA" id="ARBA00022776"/>
    </source>
</evidence>
<evidence type="ECO:0000313" key="11">
    <source>
        <dbReference type="Proteomes" id="UP001150925"/>
    </source>
</evidence>
<evidence type="ECO:0000256" key="1">
    <source>
        <dbReference type="ARBA" id="ARBA00004123"/>
    </source>
</evidence>
<keyword evidence="5" id="KW-0498">Mitosis</keyword>
<dbReference type="PANTHER" id="PTHR23168">
    <property type="entry name" value="MITOTIC SPINDLE ASSEMBLY CHECKPOINT PROTEIN MAD1 MITOTIC ARREST DEFICIENT-LIKE PROTEIN 1"/>
    <property type="match status" value="1"/>
</dbReference>
<dbReference type="EMBL" id="JANBPY010000334">
    <property type="protein sequence ID" value="KAJ1967455.1"/>
    <property type="molecule type" value="Genomic_DNA"/>
</dbReference>
<dbReference type="GO" id="GO:0007094">
    <property type="term" value="P:mitotic spindle assembly checkpoint signaling"/>
    <property type="evidence" value="ECO:0007669"/>
    <property type="project" value="InterPro"/>
</dbReference>
<comment type="subcellular location">
    <subcellularLocation>
        <location evidence="1">Nucleus</location>
    </subcellularLocation>
</comment>
<keyword evidence="7" id="KW-0131">Cell cycle</keyword>
<feature type="coiled-coil region" evidence="8">
    <location>
        <begin position="427"/>
        <end position="475"/>
    </location>
</feature>
<keyword evidence="11" id="KW-1185">Reference proteome</keyword>
<evidence type="ECO:0000256" key="6">
    <source>
        <dbReference type="ARBA" id="ARBA00023242"/>
    </source>
</evidence>
<name>A0A9W8ASM6_9FUNG</name>
<sequence length="821" mass="93917">MDSGQRNDLPPSLREIRTGFQQFLQEPSSTSRKRNPLMTIERTTTKRRMVGESTGLSVGGNTDPLVHLETPVVANRKLTRSFLTKASPSPGGLPALLSTPGENTDIRELRLQLSKAKYEASRAQSELEHERLTHESERLEWEKTLKEHTLRLDRLEKDRRFLFEKEKEASEKYFQAENEMQTLKDDYEKRIHQVREQATEWLEQYQADAAKQDENGAQAQIEAWRDRVAGYEKTVAQLQDQLEERAISNEETLKSCLQAQNRANQLEQELAGLRAGQHREHELGSLSGELKHQVGYIKTLESKIRGLQQELESYESRHENYELLQEKNSELEQRVRLLEPLRDELTTLETEITQMREEKAQWQSSLQNILDVNKGEPDGPQSENLDPSTLTPLRLTDIAIQQRREIAALYEQMGTLRADASGTHVEVRDLQQQLSTAQSRVTQLEQQHSRDKRTLQRLEKLRVLAQRETEFLREQLKSYDMEELSFADDGPHDKVKSQRIAELEQLVQEYRDQVVRLNEQLTQRPTPAESTGQLVPHGVLEDQSDANVSAQLAQDNEALRREQTRLQQLLDKQERELTLLEHRVGLGDYNPRTTRVLQLAENPTSQAYAIRETTLQNLRLENEQLREQLTQSKSPGVGESGPTPSLPSQTVQNLLADHKAMQHQVEEKEKRMRRLKEGWRAKAQEMREAVYSLLGYRVDFLENGRVRLTSMYSEAADHSFIFTSSQNDSGTLELVGGGNAGYVRSLDHLIKFWVVGRGSIPAFLATVTLELFDKTTAMMPPGHHVGWRGRDEMSESMTMSLATTTPSTQEHDGTAPNGSTS</sequence>
<feature type="coiled-coil region" evidence="8">
    <location>
        <begin position="549"/>
        <end position="583"/>
    </location>
</feature>
<organism evidence="10 11">
    <name type="scientific">Dispira parvispora</name>
    <dbReference type="NCBI Taxonomy" id="1520584"/>
    <lineage>
        <taxon>Eukaryota</taxon>
        <taxon>Fungi</taxon>
        <taxon>Fungi incertae sedis</taxon>
        <taxon>Zoopagomycota</taxon>
        <taxon>Kickxellomycotina</taxon>
        <taxon>Dimargaritomycetes</taxon>
        <taxon>Dimargaritales</taxon>
        <taxon>Dimargaritaceae</taxon>
        <taxon>Dispira</taxon>
    </lineage>
</organism>
<dbReference type="Gene3D" id="3.30.457.60">
    <property type="match status" value="1"/>
</dbReference>
<dbReference type="GO" id="GO:0051315">
    <property type="term" value="P:attachment of mitotic spindle microtubules to kinetochore"/>
    <property type="evidence" value="ECO:0007669"/>
    <property type="project" value="TreeGrafter"/>
</dbReference>
<dbReference type="PANTHER" id="PTHR23168:SF0">
    <property type="entry name" value="MITOTIC SPINDLE ASSEMBLY CHECKPOINT PROTEIN MAD1"/>
    <property type="match status" value="1"/>
</dbReference>
<evidence type="ECO:0000256" key="3">
    <source>
        <dbReference type="ARBA" id="ARBA00022019"/>
    </source>
</evidence>
<dbReference type="InterPro" id="IPR008672">
    <property type="entry name" value="Mad1"/>
</dbReference>
<dbReference type="Gene3D" id="6.10.250.90">
    <property type="match status" value="1"/>
</dbReference>
<feature type="region of interest" description="Disordered" evidence="9">
    <location>
        <begin position="628"/>
        <end position="647"/>
    </location>
</feature>
<dbReference type="Gene3D" id="1.20.5.170">
    <property type="match status" value="1"/>
</dbReference>
<keyword evidence="8" id="KW-0175">Coiled coil</keyword>
<gene>
    <name evidence="10" type="primary">MAD1</name>
    <name evidence="10" type="ORF">IWQ62_001847</name>
</gene>
<comment type="caution">
    <text evidence="10">The sequence shown here is derived from an EMBL/GenBank/DDBJ whole genome shotgun (WGS) entry which is preliminary data.</text>
</comment>
<dbReference type="OrthoDB" id="331602at2759"/>
<dbReference type="GO" id="GO:0000776">
    <property type="term" value="C:kinetochore"/>
    <property type="evidence" value="ECO:0007669"/>
    <property type="project" value="TreeGrafter"/>
</dbReference>
<evidence type="ECO:0000313" key="10">
    <source>
        <dbReference type="EMBL" id="KAJ1967455.1"/>
    </source>
</evidence>
<evidence type="ECO:0000256" key="4">
    <source>
        <dbReference type="ARBA" id="ARBA00022618"/>
    </source>
</evidence>
<evidence type="ECO:0000256" key="2">
    <source>
        <dbReference type="ARBA" id="ARBA00008029"/>
    </source>
</evidence>
<accession>A0A9W8ASM6</accession>
<dbReference type="Pfam" id="PF05557">
    <property type="entry name" value="MAD"/>
    <property type="match status" value="1"/>
</dbReference>
<dbReference type="GO" id="GO:0008168">
    <property type="term" value="F:methyltransferase activity"/>
    <property type="evidence" value="ECO:0007669"/>
    <property type="project" value="UniProtKB-KW"/>
</dbReference>
<evidence type="ECO:0000256" key="8">
    <source>
        <dbReference type="SAM" id="Coils"/>
    </source>
</evidence>
<reference evidence="10" key="1">
    <citation type="submission" date="2022-07" db="EMBL/GenBank/DDBJ databases">
        <title>Phylogenomic reconstructions and comparative analyses of Kickxellomycotina fungi.</title>
        <authorList>
            <person name="Reynolds N.K."/>
            <person name="Stajich J.E."/>
            <person name="Barry K."/>
            <person name="Grigoriev I.V."/>
            <person name="Crous P."/>
            <person name="Smith M.E."/>
        </authorList>
    </citation>
    <scope>NUCLEOTIDE SEQUENCE</scope>
    <source>
        <strain evidence="10">RSA 1196</strain>
    </source>
</reference>
<dbReference type="Proteomes" id="UP001150925">
    <property type="component" value="Unassembled WGS sequence"/>
</dbReference>
<proteinExistence type="inferred from homology"/>
<keyword evidence="4" id="KW-0132">Cell division</keyword>
<dbReference type="GO" id="GO:0032259">
    <property type="term" value="P:methylation"/>
    <property type="evidence" value="ECO:0007669"/>
    <property type="project" value="UniProtKB-KW"/>
</dbReference>
<dbReference type="GO" id="GO:0072686">
    <property type="term" value="C:mitotic spindle"/>
    <property type="evidence" value="ECO:0007669"/>
    <property type="project" value="TreeGrafter"/>
</dbReference>
<evidence type="ECO:0000256" key="9">
    <source>
        <dbReference type="SAM" id="MobiDB-lite"/>
    </source>
</evidence>
<comment type="similarity">
    <text evidence="2">Belongs to the MAD1 family.</text>
</comment>
<protein>
    <recommendedName>
        <fullName evidence="3">Spindle assembly checkpoint component MAD1</fullName>
    </recommendedName>
</protein>
<keyword evidence="10" id="KW-0808">Transferase</keyword>
<dbReference type="GO" id="GO:0051301">
    <property type="term" value="P:cell division"/>
    <property type="evidence" value="ECO:0007669"/>
    <property type="project" value="UniProtKB-KW"/>
</dbReference>
<feature type="region of interest" description="Disordered" evidence="9">
    <location>
        <begin position="801"/>
        <end position="821"/>
    </location>
</feature>
<feature type="coiled-coil region" evidence="8">
    <location>
        <begin position="106"/>
        <end position="365"/>
    </location>
</feature>
<keyword evidence="10" id="KW-0489">Methyltransferase</keyword>
<dbReference type="GO" id="GO:0005635">
    <property type="term" value="C:nuclear envelope"/>
    <property type="evidence" value="ECO:0007669"/>
    <property type="project" value="TreeGrafter"/>
</dbReference>
<evidence type="ECO:0000256" key="7">
    <source>
        <dbReference type="ARBA" id="ARBA00023306"/>
    </source>
</evidence>